<reference evidence="8" key="1">
    <citation type="submission" date="2022-06" db="EMBL/GenBank/DDBJ databases">
        <title>Draft genome sequence of Streptomyces sp. RB6PN25 isolated from peat swamp forest in Thailand.</title>
        <authorList>
            <person name="Duangmal K."/>
            <person name="Klaysubun C."/>
        </authorList>
    </citation>
    <scope>NUCLEOTIDE SEQUENCE</scope>
    <source>
        <strain evidence="8">RB6PN25</strain>
    </source>
</reference>
<dbReference type="Gene3D" id="3.40.50.12580">
    <property type="match status" value="1"/>
</dbReference>
<dbReference type="InterPro" id="IPR043148">
    <property type="entry name" value="TagF_C"/>
</dbReference>
<evidence type="ECO:0000256" key="1">
    <source>
        <dbReference type="ARBA" id="ARBA00004202"/>
    </source>
</evidence>
<evidence type="ECO:0000256" key="2">
    <source>
        <dbReference type="ARBA" id="ARBA00010488"/>
    </source>
</evidence>
<sequence length="724" mass="81255">MSEQVPISIVLPVYGVEEYLPQCLDSLLGQSFADVEVVAVDDCSPDGCGAILDEYAARDARLRVVHLEQNVGLGQARNEGLARARGEYIWFVDSDDWLADGALAAVAERLERSRPDVLVVDFALAYPDGGTERDVRAHLFRDAPESFTLAERPGVLDLIMTAWSRVVRREFLAGLDVGFGRGYYEDISVTYPVLMAARRLSLLDRVCYYYRRGREGAITNTASPKHFDLFGQYEQIFDFVDREEETAGQFRTAVFDRTVRHATTVLATPGLVPADRRREFFRRASEHFRRFRPQGYSCPSGLRGLQYRLVERDAFPAYAALEPVNRLRLALRPAVRRARRAPRSATRLAATAARRAYYRACLLLPVDENLAVYAAYWYRGYACNPAAIYEKARELAPGVRGVWVVGKDRAGSMPPGVDHVVAGSARHLRTMARAKYLVNNVNFPYELSKRPGSVLVQTQHGTPLKKMGTDLRDYPVAAGGLNFERLVEQCGRWDFLVSPNPHTTEVFTRVYPGRYEVLPTGYPRADRLVNATADEVRRVREGLGIAPGQTAVLYAPTHRDYRDEAELPLDPERLAAELGPDHVLLVRAHYFDARGDVQLRDVKDVSAHPSIEELCLAADVLVTDYSSVMFDYAALDRPIVIYAPDWEVYRRTRGVYFDLLQQPPGSVATTPERLAEVLRGGEYAGAAAAKQREEFRARFCPYDDGHAAERVVRRIFLGEKPGPA</sequence>
<evidence type="ECO:0000313" key="9">
    <source>
        <dbReference type="Proteomes" id="UP001057702"/>
    </source>
</evidence>
<dbReference type="InterPro" id="IPR007554">
    <property type="entry name" value="Glycerophosphate_synth"/>
</dbReference>
<accession>A0ABT1PZT0</accession>
<keyword evidence="9" id="KW-1185">Reference proteome</keyword>
<dbReference type="InterPro" id="IPR051612">
    <property type="entry name" value="Teichoic_Acid_Biosynth"/>
</dbReference>
<comment type="caution">
    <text evidence="8">The sequence shown here is derived from an EMBL/GenBank/DDBJ whole genome shotgun (WGS) entry which is preliminary data.</text>
</comment>
<dbReference type="SUPFAM" id="SSF53448">
    <property type="entry name" value="Nucleotide-diphospho-sugar transferases"/>
    <property type="match status" value="1"/>
</dbReference>
<dbReference type="RefSeq" id="WP_255922055.1">
    <property type="nucleotide sequence ID" value="NZ_JANFNG010000018.1"/>
</dbReference>
<feature type="domain" description="Glycosyltransferase 2-like" evidence="7">
    <location>
        <begin position="8"/>
        <end position="171"/>
    </location>
</feature>
<comment type="similarity">
    <text evidence="2">Belongs to the CDP-glycerol glycerophosphotransferase family.</text>
</comment>
<dbReference type="InterPro" id="IPR043149">
    <property type="entry name" value="TagF_N"/>
</dbReference>
<evidence type="ECO:0000256" key="6">
    <source>
        <dbReference type="ARBA" id="ARBA00023136"/>
    </source>
</evidence>
<gene>
    <name evidence="8" type="ORF">NGB36_21650</name>
</gene>
<evidence type="ECO:0000256" key="4">
    <source>
        <dbReference type="ARBA" id="ARBA00022679"/>
    </source>
</evidence>
<protein>
    <submittedName>
        <fullName evidence="8">Bifunctional glycosyltransferase family 2 protein/CDP-glycerol:glycerophosphate glycerophosphotransferase</fullName>
    </submittedName>
</protein>
<dbReference type="EMBL" id="JANFNG010000018">
    <property type="protein sequence ID" value="MCQ4083139.1"/>
    <property type="molecule type" value="Genomic_DNA"/>
</dbReference>
<dbReference type="Gene3D" id="3.40.50.11820">
    <property type="match status" value="1"/>
</dbReference>
<keyword evidence="4" id="KW-0808">Transferase</keyword>
<evidence type="ECO:0000256" key="3">
    <source>
        <dbReference type="ARBA" id="ARBA00022475"/>
    </source>
</evidence>
<keyword evidence="5" id="KW-0777">Teichoic acid biosynthesis</keyword>
<organism evidence="8 9">
    <name type="scientific">Streptomyces humicola</name>
    <dbReference type="NCBI Taxonomy" id="2953240"/>
    <lineage>
        <taxon>Bacteria</taxon>
        <taxon>Bacillati</taxon>
        <taxon>Actinomycetota</taxon>
        <taxon>Actinomycetes</taxon>
        <taxon>Kitasatosporales</taxon>
        <taxon>Streptomycetaceae</taxon>
        <taxon>Streptomyces</taxon>
    </lineage>
</organism>
<dbReference type="InterPro" id="IPR001173">
    <property type="entry name" value="Glyco_trans_2-like"/>
</dbReference>
<name>A0ABT1PZT0_9ACTN</name>
<dbReference type="Pfam" id="PF04464">
    <property type="entry name" value="Glyphos_transf"/>
    <property type="match status" value="1"/>
</dbReference>
<dbReference type="PANTHER" id="PTHR37316">
    <property type="entry name" value="TEICHOIC ACID GLYCEROL-PHOSPHATE PRIMASE"/>
    <property type="match status" value="1"/>
</dbReference>
<dbReference type="Pfam" id="PF00535">
    <property type="entry name" value="Glycos_transf_2"/>
    <property type="match status" value="1"/>
</dbReference>
<keyword evidence="6" id="KW-0472">Membrane</keyword>
<evidence type="ECO:0000259" key="7">
    <source>
        <dbReference type="Pfam" id="PF00535"/>
    </source>
</evidence>
<dbReference type="Gene3D" id="3.90.550.10">
    <property type="entry name" value="Spore Coat Polysaccharide Biosynthesis Protein SpsA, Chain A"/>
    <property type="match status" value="1"/>
</dbReference>
<evidence type="ECO:0000256" key="5">
    <source>
        <dbReference type="ARBA" id="ARBA00022944"/>
    </source>
</evidence>
<keyword evidence="3" id="KW-1003">Cell membrane</keyword>
<dbReference type="Proteomes" id="UP001057702">
    <property type="component" value="Unassembled WGS sequence"/>
</dbReference>
<dbReference type="PANTHER" id="PTHR37316:SF3">
    <property type="entry name" value="TEICHOIC ACID GLYCEROL-PHOSPHATE TRANSFERASE"/>
    <property type="match status" value="1"/>
</dbReference>
<evidence type="ECO:0000313" key="8">
    <source>
        <dbReference type="EMBL" id="MCQ4083139.1"/>
    </source>
</evidence>
<dbReference type="SUPFAM" id="SSF53756">
    <property type="entry name" value="UDP-Glycosyltransferase/glycogen phosphorylase"/>
    <property type="match status" value="1"/>
</dbReference>
<proteinExistence type="inferred from homology"/>
<dbReference type="CDD" id="cd00761">
    <property type="entry name" value="Glyco_tranf_GTA_type"/>
    <property type="match status" value="1"/>
</dbReference>
<dbReference type="InterPro" id="IPR029044">
    <property type="entry name" value="Nucleotide-diphossugar_trans"/>
</dbReference>
<comment type="subcellular location">
    <subcellularLocation>
        <location evidence="1">Cell membrane</location>
        <topology evidence="1">Peripheral membrane protein</topology>
    </subcellularLocation>
</comment>